<comment type="similarity">
    <text evidence="1">Belongs to the leguminous lectin family.</text>
</comment>
<keyword evidence="5" id="KW-1185">Reference proteome</keyword>
<dbReference type="OrthoDB" id="1166631at2759"/>
<accession>A0A2P5F7F5</accession>
<dbReference type="SUPFAM" id="SSF49899">
    <property type="entry name" value="Concanavalin A-like lectins/glucanases"/>
    <property type="match status" value="1"/>
</dbReference>
<reference evidence="5" key="1">
    <citation type="submission" date="2016-06" db="EMBL/GenBank/DDBJ databases">
        <title>Parallel loss of symbiosis genes in relatives of nitrogen-fixing non-legume Parasponia.</title>
        <authorList>
            <person name="Van Velzen R."/>
            <person name="Holmer R."/>
            <person name="Bu F."/>
            <person name="Rutten L."/>
            <person name="Van Zeijl A."/>
            <person name="Liu W."/>
            <person name="Santuari L."/>
            <person name="Cao Q."/>
            <person name="Sharma T."/>
            <person name="Shen D."/>
            <person name="Roswanjaya Y."/>
            <person name="Wardhani T."/>
            <person name="Kalhor M.S."/>
            <person name="Jansen J."/>
            <person name="Van den Hoogen J."/>
            <person name="Gungor B."/>
            <person name="Hartog M."/>
            <person name="Hontelez J."/>
            <person name="Verver J."/>
            <person name="Yang W.-C."/>
            <person name="Schijlen E."/>
            <person name="Repin R."/>
            <person name="Schilthuizen M."/>
            <person name="Schranz E."/>
            <person name="Heidstra R."/>
            <person name="Miyata K."/>
            <person name="Fedorova E."/>
            <person name="Kohlen W."/>
            <person name="Bisseling T."/>
            <person name="Smit S."/>
            <person name="Geurts R."/>
        </authorList>
    </citation>
    <scope>NUCLEOTIDE SEQUENCE [LARGE SCALE GENOMIC DNA]</scope>
    <source>
        <strain evidence="5">cv. RG33-2</strain>
    </source>
</reference>
<dbReference type="InterPro" id="IPR013320">
    <property type="entry name" value="ConA-like_dom_sf"/>
</dbReference>
<dbReference type="PANTHER" id="PTHR32401">
    <property type="entry name" value="CONCANAVALIN A-LIKE LECTIN FAMILY PROTEIN"/>
    <property type="match status" value="1"/>
</dbReference>
<dbReference type="GO" id="GO:0030246">
    <property type="term" value="F:carbohydrate binding"/>
    <property type="evidence" value="ECO:0007669"/>
    <property type="project" value="UniProtKB-KW"/>
</dbReference>
<dbReference type="InterPro" id="IPR050258">
    <property type="entry name" value="Leguminous_Lectin"/>
</dbReference>
<evidence type="ECO:0000313" key="4">
    <source>
        <dbReference type="EMBL" id="PON93707.1"/>
    </source>
</evidence>
<dbReference type="AlphaFoldDB" id="A0A2P5F7F5"/>
<dbReference type="PANTHER" id="PTHR32401:SF47">
    <property type="entry name" value="LEGUME LECTIN DOMAIN-CONTAINING PROTEIN"/>
    <property type="match status" value="1"/>
</dbReference>
<evidence type="ECO:0000256" key="2">
    <source>
        <dbReference type="ARBA" id="ARBA00022734"/>
    </source>
</evidence>
<feature type="domain" description="Legume lectin" evidence="3">
    <location>
        <begin position="39"/>
        <end position="163"/>
    </location>
</feature>
<proteinExistence type="inferred from homology"/>
<name>A0A2P5F7F5_TREOI</name>
<dbReference type="STRING" id="63057.A0A2P5F7F5"/>
<dbReference type="Pfam" id="PF00139">
    <property type="entry name" value="Lectin_legB"/>
    <property type="match status" value="1"/>
</dbReference>
<dbReference type="Proteomes" id="UP000237000">
    <property type="component" value="Unassembled WGS sequence"/>
</dbReference>
<evidence type="ECO:0000313" key="5">
    <source>
        <dbReference type="Proteomes" id="UP000237000"/>
    </source>
</evidence>
<organism evidence="4 5">
    <name type="scientific">Trema orientale</name>
    <name type="common">Charcoal tree</name>
    <name type="synonym">Celtis orientalis</name>
    <dbReference type="NCBI Taxonomy" id="63057"/>
    <lineage>
        <taxon>Eukaryota</taxon>
        <taxon>Viridiplantae</taxon>
        <taxon>Streptophyta</taxon>
        <taxon>Embryophyta</taxon>
        <taxon>Tracheophyta</taxon>
        <taxon>Spermatophyta</taxon>
        <taxon>Magnoliopsida</taxon>
        <taxon>eudicotyledons</taxon>
        <taxon>Gunneridae</taxon>
        <taxon>Pentapetalae</taxon>
        <taxon>rosids</taxon>
        <taxon>fabids</taxon>
        <taxon>Rosales</taxon>
        <taxon>Cannabaceae</taxon>
        <taxon>Trema</taxon>
    </lineage>
</organism>
<comment type="caution">
    <text evidence="4">The sequence shown here is derived from an EMBL/GenBank/DDBJ whole genome shotgun (WGS) entry which is preliminary data.</text>
</comment>
<dbReference type="InParanoid" id="A0A2P5F7F5"/>
<protein>
    <submittedName>
        <fullName evidence="4">Legume lectin domain containing protein</fullName>
    </submittedName>
</protein>
<gene>
    <name evidence="4" type="ORF">TorRG33x02_104100</name>
</gene>
<dbReference type="Gene3D" id="2.60.120.200">
    <property type="match status" value="1"/>
</dbReference>
<sequence length="163" mass="17700">MAVTNLSIITPTFHHKKLIAFLLVLIYLFLLLPNLQCSISFNRTDFADWPEIKLYGNTSVINGTFAILNTDPKKKTRGTGRAVFGEEFNLWGPLTRKIADFDTRFSFSMLSGDATVMGDGFAFFLANNGTLVGASGGGCLGLIPNCGGNTMESGLVAVEFDNF</sequence>
<keyword evidence="2 4" id="KW-0430">Lectin</keyword>
<dbReference type="EMBL" id="JXTC01000056">
    <property type="protein sequence ID" value="PON93707.1"/>
    <property type="molecule type" value="Genomic_DNA"/>
</dbReference>
<evidence type="ECO:0000256" key="1">
    <source>
        <dbReference type="ARBA" id="ARBA00007606"/>
    </source>
</evidence>
<dbReference type="InterPro" id="IPR001220">
    <property type="entry name" value="Legume_lectin_dom"/>
</dbReference>
<evidence type="ECO:0000259" key="3">
    <source>
        <dbReference type="Pfam" id="PF00139"/>
    </source>
</evidence>